<comment type="subcellular location">
    <subcellularLocation>
        <location evidence="7">Cytoplasm</location>
    </subcellularLocation>
</comment>
<comment type="pathway">
    <text evidence="7">Metabolic intermediate biosynthesis; chorismate biosynthesis; chorismate from D-erythrose 4-phosphate and phosphoenolpyruvate: step 5/7.</text>
</comment>
<dbReference type="HAMAP" id="MF_00109">
    <property type="entry name" value="Shikimate_kinase"/>
    <property type="match status" value="1"/>
</dbReference>
<keyword evidence="4 7" id="KW-0418">Kinase</keyword>
<dbReference type="GO" id="GO:0009423">
    <property type="term" value="P:chorismate biosynthetic process"/>
    <property type="evidence" value="ECO:0007669"/>
    <property type="project" value="UniProtKB-UniRule"/>
</dbReference>
<feature type="binding site" evidence="7">
    <location>
        <position position="143"/>
    </location>
    <ligand>
        <name>substrate</name>
    </ligand>
</feature>
<sequence length="176" mass="19058">MTTKVFLVGMPGCGKSTVGKVLAGLLGYVFLDLDTLVEEQEGLTVAQVFEQKGQEYFREAEARALQTVSARSGGVVLATGGGAPCFHGNMQVMGQQGAAVYLRVSPQELVNRLTALDLQVRPLLRDKTPAELLHYLTQTLRQREVFYSQASVVLDVDRLSAAEAAEALGQQFRGNI</sequence>
<keyword evidence="7" id="KW-0963">Cytoplasm</keyword>
<protein>
    <recommendedName>
        <fullName evidence="7">Shikimate kinase</fullName>
        <shortName evidence="7">SK</shortName>
        <ecNumber evidence="7">2.7.1.71</ecNumber>
    </recommendedName>
</protein>
<feature type="binding site" evidence="7">
    <location>
        <position position="16"/>
    </location>
    <ligand>
        <name>Mg(2+)</name>
        <dbReference type="ChEBI" id="CHEBI:18420"/>
    </ligand>
</feature>
<keyword evidence="5 7" id="KW-0067">ATP-binding</keyword>
<dbReference type="Gene3D" id="3.40.50.300">
    <property type="entry name" value="P-loop containing nucleotide triphosphate hydrolases"/>
    <property type="match status" value="1"/>
</dbReference>
<comment type="function">
    <text evidence="7">Catalyzes the specific phosphorylation of the 3-hydroxyl group of shikimic acid using ATP as a cosubstrate.</text>
</comment>
<comment type="subunit">
    <text evidence="7">Monomer.</text>
</comment>
<dbReference type="PRINTS" id="PR01100">
    <property type="entry name" value="SHIKIMTKNASE"/>
</dbReference>
<dbReference type="CDD" id="cd00464">
    <property type="entry name" value="SK"/>
    <property type="match status" value="1"/>
</dbReference>
<keyword evidence="7" id="KW-0479">Metal-binding</keyword>
<name>A0A839GKK7_9BACT</name>
<dbReference type="Pfam" id="PF01202">
    <property type="entry name" value="SKI"/>
    <property type="match status" value="1"/>
</dbReference>
<feature type="binding site" evidence="7">
    <location>
        <position position="58"/>
    </location>
    <ligand>
        <name>substrate</name>
    </ligand>
</feature>
<dbReference type="GO" id="GO:0008652">
    <property type="term" value="P:amino acid biosynthetic process"/>
    <property type="evidence" value="ECO:0007669"/>
    <property type="project" value="UniProtKB-KW"/>
</dbReference>
<evidence type="ECO:0000256" key="5">
    <source>
        <dbReference type="ARBA" id="ARBA00022840"/>
    </source>
</evidence>
<feature type="binding site" evidence="7">
    <location>
        <position position="121"/>
    </location>
    <ligand>
        <name>ATP</name>
        <dbReference type="ChEBI" id="CHEBI:30616"/>
    </ligand>
</feature>
<evidence type="ECO:0000256" key="7">
    <source>
        <dbReference type="HAMAP-Rule" id="MF_00109"/>
    </source>
</evidence>
<keyword evidence="7" id="KW-0460">Magnesium</keyword>
<dbReference type="GO" id="GO:0009073">
    <property type="term" value="P:aromatic amino acid family biosynthetic process"/>
    <property type="evidence" value="ECO:0007669"/>
    <property type="project" value="UniProtKB-KW"/>
</dbReference>
<evidence type="ECO:0000313" key="8">
    <source>
        <dbReference type="EMBL" id="MBA9079382.1"/>
    </source>
</evidence>
<dbReference type="EC" id="2.7.1.71" evidence="7"/>
<reference evidence="8 9" key="1">
    <citation type="submission" date="2020-08" db="EMBL/GenBank/DDBJ databases">
        <title>Genomic Encyclopedia of Type Strains, Phase IV (KMG-IV): sequencing the most valuable type-strain genomes for metagenomic binning, comparative biology and taxonomic classification.</title>
        <authorList>
            <person name="Goeker M."/>
        </authorList>
    </citation>
    <scope>NUCLEOTIDE SEQUENCE [LARGE SCALE GENOMIC DNA]</scope>
    <source>
        <strain evidence="8 9">DSM 29854</strain>
    </source>
</reference>
<dbReference type="RefSeq" id="WP_182514286.1">
    <property type="nucleotide sequence ID" value="NZ_JACJIQ010000021.1"/>
</dbReference>
<evidence type="ECO:0000256" key="2">
    <source>
        <dbReference type="ARBA" id="ARBA00022679"/>
    </source>
</evidence>
<dbReference type="InterPro" id="IPR000623">
    <property type="entry name" value="Shikimate_kinase/TSH1"/>
</dbReference>
<dbReference type="GO" id="GO:0005829">
    <property type="term" value="C:cytosol"/>
    <property type="evidence" value="ECO:0007669"/>
    <property type="project" value="TreeGrafter"/>
</dbReference>
<evidence type="ECO:0000256" key="3">
    <source>
        <dbReference type="ARBA" id="ARBA00022741"/>
    </source>
</evidence>
<dbReference type="GO" id="GO:0004765">
    <property type="term" value="F:shikimate kinase activity"/>
    <property type="evidence" value="ECO:0007669"/>
    <property type="project" value="UniProtKB-UniRule"/>
</dbReference>
<dbReference type="SUPFAM" id="SSF52540">
    <property type="entry name" value="P-loop containing nucleoside triphosphate hydrolases"/>
    <property type="match status" value="1"/>
</dbReference>
<dbReference type="UniPathway" id="UPA00053">
    <property type="reaction ID" value="UER00088"/>
</dbReference>
<dbReference type="Proteomes" id="UP000563094">
    <property type="component" value="Unassembled WGS sequence"/>
</dbReference>
<accession>A0A839GKK7</accession>
<dbReference type="GO" id="GO:0005524">
    <property type="term" value="F:ATP binding"/>
    <property type="evidence" value="ECO:0007669"/>
    <property type="project" value="UniProtKB-UniRule"/>
</dbReference>
<comment type="caution">
    <text evidence="7">Lacks conserved residue(s) required for the propagation of feature annotation.</text>
</comment>
<dbReference type="EMBL" id="JACJIQ010000021">
    <property type="protein sequence ID" value="MBA9079382.1"/>
    <property type="molecule type" value="Genomic_DNA"/>
</dbReference>
<keyword evidence="2 7" id="KW-0808">Transferase</keyword>
<organism evidence="8 9">
    <name type="scientific">Rufibacter quisquiliarum</name>
    <dbReference type="NCBI Taxonomy" id="1549639"/>
    <lineage>
        <taxon>Bacteria</taxon>
        <taxon>Pseudomonadati</taxon>
        <taxon>Bacteroidota</taxon>
        <taxon>Cytophagia</taxon>
        <taxon>Cytophagales</taxon>
        <taxon>Hymenobacteraceae</taxon>
        <taxon>Rufibacter</taxon>
    </lineage>
</organism>
<keyword evidence="9" id="KW-1185">Reference proteome</keyword>
<feature type="binding site" evidence="7">
    <location>
        <position position="81"/>
    </location>
    <ligand>
        <name>substrate</name>
    </ligand>
</feature>
<comment type="catalytic activity">
    <reaction evidence="7">
        <text>shikimate + ATP = 3-phosphoshikimate + ADP + H(+)</text>
        <dbReference type="Rhea" id="RHEA:13121"/>
        <dbReference type="ChEBI" id="CHEBI:15378"/>
        <dbReference type="ChEBI" id="CHEBI:30616"/>
        <dbReference type="ChEBI" id="CHEBI:36208"/>
        <dbReference type="ChEBI" id="CHEBI:145989"/>
        <dbReference type="ChEBI" id="CHEBI:456216"/>
        <dbReference type="EC" id="2.7.1.71"/>
    </reaction>
</comment>
<dbReference type="GO" id="GO:0000287">
    <property type="term" value="F:magnesium ion binding"/>
    <property type="evidence" value="ECO:0007669"/>
    <property type="project" value="UniProtKB-UniRule"/>
</dbReference>
<keyword evidence="1 7" id="KW-0028">Amino-acid biosynthesis</keyword>
<evidence type="ECO:0000256" key="1">
    <source>
        <dbReference type="ARBA" id="ARBA00022605"/>
    </source>
</evidence>
<gene>
    <name evidence="7" type="primary">aroK</name>
    <name evidence="8" type="ORF">FHS90_004117</name>
</gene>
<dbReference type="AlphaFoldDB" id="A0A839GKK7"/>
<dbReference type="PANTHER" id="PTHR21087:SF16">
    <property type="entry name" value="SHIKIMATE KINASE 1, CHLOROPLASTIC"/>
    <property type="match status" value="1"/>
</dbReference>
<feature type="binding site" evidence="7">
    <location>
        <position position="34"/>
    </location>
    <ligand>
        <name>substrate</name>
    </ligand>
</feature>
<comment type="cofactor">
    <cofactor evidence="7">
        <name>Mg(2+)</name>
        <dbReference type="ChEBI" id="CHEBI:18420"/>
    </cofactor>
    <text evidence="7">Binds 1 Mg(2+) ion per subunit.</text>
</comment>
<evidence type="ECO:0000256" key="4">
    <source>
        <dbReference type="ARBA" id="ARBA00022777"/>
    </source>
</evidence>
<evidence type="ECO:0000256" key="6">
    <source>
        <dbReference type="ARBA" id="ARBA00023141"/>
    </source>
</evidence>
<evidence type="ECO:0000313" key="9">
    <source>
        <dbReference type="Proteomes" id="UP000563094"/>
    </source>
</evidence>
<dbReference type="PANTHER" id="PTHR21087">
    <property type="entry name" value="SHIKIMATE KINASE"/>
    <property type="match status" value="1"/>
</dbReference>
<comment type="caution">
    <text evidence="8">The sequence shown here is derived from an EMBL/GenBank/DDBJ whole genome shotgun (WGS) entry which is preliminary data.</text>
</comment>
<dbReference type="InterPro" id="IPR031322">
    <property type="entry name" value="Shikimate/glucono_kinase"/>
</dbReference>
<keyword evidence="6 7" id="KW-0057">Aromatic amino acid biosynthesis</keyword>
<keyword evidence="3 7" id="KW-0547">Nucleotide-binding</keyword>
<comment type="similarity">
    <text evidence="7">Belongs to the shikimate kinase family.</text>
</comment>
<dbReference type="InterPro" id="IPR027417">
    <property type="entry name" value="P-loop_NTPase"/>
</dbReference>
<feature type="binding site" evidence="7">
    <location>
        <begin position="12"/>
        <end position="17"/>
    </location>
    <ligand>
        <name>ATP</name>
        <dbReference type="ChEBI" id="CHEBI:30616"/>
    </ligand>
</feature>
<proteinExistence type="inferred from homology"/>